<organism evidence="2 3">
    <name type="scientific">Lithospermum erythrorhizon</name>
    <name type="common">Purple gromwell</name>
    <name type="synonym">Lithospermum officinale var. erythrorhizon</name>
    <dbReference type="NCBI Taxonomy" id="34254"/>
    <lineage>
        <taxon>Eukaryota</taxon>
        <taxon>Viridiplantae</taxon>
        <taxon>Streptophyta</taxon>
        <taxon>Embryophyta</taxon>
        <taxon>Tracheophyta</taxon>
        <taxon>Spermatophyta</taxon>
        <taxon>Magnoliopsida</taxon>
        <taxon>eudicotyledons</taxon>
        <taxon>Gunneridae</taxon>
        <taxon>Pentapetalae</taxon>
        <taxon>asterids</taxon>
        <taxon>lamiids</taxon>
        <taxon>Boraginales</taxon>
        <taxon>Boraginaceae</taxon>
        <taxon>Boraginoideae</taxon>
        <taxon>Lithospermeae</taxon>
        <taxon>Lithospermum</taxon>
    </lineage>
</organism>
<evidence type="ECO:0000313" key="2">
    <source>
        <dbReference type="EMBL" id="GAA0170916.1"/>
    </source>
</evidence>
<accession>A0AAV3R6Q0</accession>
<dbReference type="AlphaFoldDB" id="A0AAV3R6Q0"/>
<dbReference type="PANTHER" id="PTHR47481:SF41">
    <property type="entry name" value="COPIA-LIKE POLYPROTEIN_RETROTRANSPOSON"/>
    <property type="match status" value="1"/>
</dbReference>
<protein>
    <recommendedName>
        <fullName evidence="4">Retrotransposon gag domain-containing protein</fullName>
    </recommendedName>
</protein>
<feature type="compositionally biased region" description="Low complexity" evidence="1">
    <location>
        <begin position="165"/>
        <end position="180"/>
    </location>
</feature>
<sequence length="238" mass="26526">MFVALGKRTSKDLCDILKKTYAKPSAVRTMQLRSRLCELKQGDLSISEYCNQALFIKDELAAIGKENDEFLCQVLTNLKSDLSEMRMSILARQEVPDFEEVIDFLVSAESMVVRSHLPSLSMTLLSPDPPSTASAFANTVQRTPAPASDSAQGFGRGSARGRGGYRPPRGRFSPSRGRGNFQRDHLAITCPQFLNSSPSAHSVSSKAPRRQNNWYPDTIGLAYVYIYFVQHQEVIMKK</sequence>
<evidence type="ECO:0008006" key="4">
    <source>
        <dbReference type="Google" id="ProtNLM"/>
    </source>
</evidence>
<feature type="compositionally biased region" description="Gly residues" evidence="1">
    <location>
        <begin position="154"/>
        <end position="164"/>
    </location>
</feature>
<gene>
    <name evidence="2" type="ORF">LIER_41050</name>
</gene>
<keyword evidence="3" id="KW-1185">Reference proteome</keyword>
<dbReference type="Proteomes" id="UP001454036">
    <property type="component" value="Unassembled WGS sequence"/>
</dbReference>
<evidence type="ECO:0000256" key="1">
    <source>
        <dbReference type="SAM" id="MobiDB-lite"/>
    </source>
</evidence>
<reference evidence="2 3" key="1">
    <citation type="submission" date="2024-01" db="EMBL/GenBank/DDBJ databases">
        <title>The complete chloroplast genome sequence of Lithospermum erythrorhizon: insights into the phylogenetic relationship among Boraginaceae species and the maternal lineages of purple gromwells.</title>
        <authorList>
            <person name="Okada T."/>
            <person name="Watanabe K."/>
        </authorList>
    </citation>
    <scope>NUCLEOTIDE SEQUENCE [LARGE SCALE GENOMIC DNA]</scope>
</reference>
<proteinExistence type="predicted"/>
<name>A0AAV3R6Q0_LITER</name>
<dbReference type="PANTHER" id="PTHR47481">
    <property type="match status" value="1"/>
</dbReference>
<evidence type="ECO:0000313" key="3">
    <source>
        <dbReference type="Proteomes" id="UP001454036"/>
    </source>
</evidence>
<feature type="region of interest" description="Disordered" evidence="1">
    <location>
        <begin position="141"/>
        <end position="181"/>
    </location>
</feature>
<dbReference type="EMBL" id="BAABME010024801">
    <property type="protein sequence ID" value="GAA0170916.1"/>
    <property type="molecule type" value="Genomic_DNA"/>
</dbReference>
<comment type="caution">
    <text evidence="2">The sequence shown here is derived from an EMBL/GenBank/DDBJ whole genome shotgun (WGS) entry which is preliminary data.</text>
</comment>